<protein>
    <submittedName>
        <fullName evidence="2">Uncharacterized protein</fullName>
    </submittedName>
</protein>
<evidence type="ECO:0000313" key="2">
    <source>
        <dbReference type="EMBL" id="QMV63439.1"/>
    </source>
</evidence>
<organism evidence="2 3">
    <name type="scientific">Pseudomonas berkeleyensis</name>
    <dbReference type="NCBI Taxonomy" id="2726956"/>
    <lineage>
        <taxon>Bacteria</taxon>
        <taxon>Pseudomonadati</taxon>
        <taxon>Pseudomonadota</taxon>
        <taxon>Gammaproteobacteria</taxon>
        <taxon>Pseudomonadales</taxon>
        <taxon>Pseudomonadaceae</taxon>
        <taxon>Pseudomonas</taxon>
    </lineage>
</organism>
<keyword evidence="3" id="KW-1185">Reference proteome</keyword>
<keyword evidence="1" id="KW-1133">Transmembrane helix</keyword>
<evidence type="ECO:0000313" key="3">
    <source>
        <dbReference type="Proteomes" id="UP000515276"/>
    </source>
</evidence>
<dbReference type="AlphaFoldDB" id="A0A7G5DNW4"/>
<dbReference type="Proteomes" id="UP000515276">
    <property type="component" value="Chromosome"/>
</dbReference>
<name>A0A7G5DNW4_9PSED</name>
<proteinExistence type="predicted"/>
<sequence length="89" mass="9484">MKETLARIGVWWRRPITRRERLRSACVGAMAGIWIGLFSFILIDSGPTSLAGIGIWILSGVIGSGGLAALFPRVLGIVLFSLSICGIGN</sequence>
<gene>
    <name evidence="2" type="ORF">HS968_26105</name>
</gene>
<accession>A0A7G5DNW4</accession>
<evidence type="ECO:0000256" key="1">
    <source>
        <dbReference type="SAM" id="Phobius"/>
    </source>
</evidence>
<feature type="transmembrane region" description="Helical" evidence="1">
    <location>
        <begin position="49"/>
        <end position="71"/>
    </location>
</feature>
<keyword evidence="1" id="KW-0812">Transmembrane</keyword>
<dbReference type="RefSeq" id="WP_182369482.1">
    <property type="nucleotide sequence ID" value="NZ_CP059139.1"/>
</dbReference>
<dbReference type="EMBL" id="CP059139">
    <property type="protein sequence ID" value="QMV63439.1"/>
    <property type="molecule type" value="Genomic_DNA"/>
</dbReference>
<keyword evidence="1" id="KW-0472">Membrane</keyword>
<reference evidence="2 3" key="1">
    <citation type="journal article" date="2020" name="G3 (Bethesda)">
        <title>CeMbio - The Caenorhabditis elegans Microbiome Resource.</title>
        <authorList>
            <person name="Dirksen P."/>
            <person name="Assie A."/>
            <person name="Zimmermann J."/>
            <person name="Zhang F."/>
            <person name="Tietje A.M."/>
            <person name="Marsh S.A."/>
            <person name="Felix M.A."/>
            <person name="Shapira M."/>
            <person name="Kaleta C."/>
            <person name="Schulenburg H."/>
            <person name="Samuel B."/>
        </authorList>
    </citation>
    <scope>NUCLEOTIDE SEQUENCE [LARGE SCALE GENOMIC DNA]</scope>
    <source>
        <strain evidence="2 3">MSPm1</strain>
    </source>
</reference>
<feature type="transmembrane region" description="Helical" evidence="1">
    <location>
        <begin position="21"/>
        <end position="43"/>
    </location>
</feature>